<sequence>MNPEEDFETWRLVVTTVTDDISSFGEVLPDLQRLMNSIEQTNLLPGELSIYTDCFIEETFPQLVESLLELALPLVKTEDNTEDVSIIDVFFKSAIMLCISKVVFDLPQKPITESQMLDEYKKLSASTINLIQILSKIFEKIELDNIRLFTTEKFLDAKLLNYFYDAKGIDKCYLIVDNINHQLDQVCPDNNTKSEKNNSDIDFEVIFESECKKFYSLLSIIQKVINGTIFILKKVSQNSDDTTNEKTEKEKIIKYYDIMHTFLSKTMPIFQKIVSHDIRKFDTNHLNHFFQIIGNSQEIDFPVSDTDKFPLTYNLYDPSISSILSTFLKSSFFDKHLYALKSFSTLCDKLESHYQNNHDYFLLPPDKRQGRHLLVSFTDKDALFKSITANFEQIQSLNFNKEFGDPLGTIYAFIMQNSGNIITNDFIKKLWSDIQFIHAADQPSFYMMIEKVIKEMNGKDKYEIVDFILNHISSSSKQLCINLLEFLYNVAMNLKSKEFKQPFLKIRDLFWSVSFDETETKQEFDIKEFAMKKLIGLCYIYSNEIIDQIVTEKLPKVQKEESDEKDKEFIIELLLNSFNKQEEISSDICNQIVTFCSSNPNVKKALDVITKICQTQKVQLSKDQIHQISKVSNKFVVNILRSSNLDDKEIEMFFYSSNNINFDLYEIILQYVQEKNPEWKNMEFDYLSYLPFQKEDLLWTFALKKSDVQKKFIKQLCHIYSNNNGTTLTDKQMITDFLNHIEKAIEDSENRESCFLLLNKFIKVVDKTNPNLADIKKHDMNFEDNFIEITIQGIERKFFFSKKSTALVVYYEAAKYLNVPIEKLTLIYSASPLPLRQKLSIFNRIIHIEFRPVVEEKPYIIIQHVRSISPLTMIGHSSLMNKFISLLLEDKNDKNDILLTNLLSDLPTYEPIYTMFNHFYIMKKINYECLFPIDHPKFFIYSLNCLTQMSPNINEELIRTNGIEYLINAMTRVNSMCLIVEIIDYLLQVLTKNELIEKYSNQLFEALMRITMFLTDFSYDKCLRLMRKLKPNNIPRFDPQFKITFAEPKKPEKERPLPTFDDDAYNFFKDMADADVYYDQMIHDEVIRENHMREMFLIRERYANTRPNNKTIKEDQFVQIDSAIPFSHVLSTVIAMTISKKKVIINDSTEINPDKNMKYLKDVVKDVLGKLPIHFEYFESCFQYLTTSDYTDFISIFTPHAKLLTTSSMQFILDNLDVKSTKLPFIIDFILLVIDDIKDEEKSGKIFTFIMDNFFTLDRDALISDAIFKKALNIASKAPSEMILNKIKEIGIPEFDQYNIDGSDYKQGGNPTGLKNLGCTCYFNSILQQFYYCPLLRKTLIEYKGNDPLFKELGNLFTQMKNRSLKFVSPQKVVDNWTGWDGEKLNPRVQQDASEFTIMMIDKLASIIPNSMFNGKLLFKTEGINNEEGKFYAERNEPFSVLILPIERLNSVEECLAAFNRPSFFTEKNQYYSDTLKRKIDAKQSDFVQELPDHLILQLKRFEYDYTSGTRKKVNSLVSISENIDISSICQFKEDSDKKCTKYHLTGIIQHMGSAMGGHYYSFVMDRENKTWYKCNDTDVQPTTIEEVLEKANSYEANAYLLFYDRDDVNEIEEIKIEQKEEEEKQQKNSLLNKYYNFYMTTAFAEFMDSISKRPELQEITAKLIIKVLSHGNIRIEDSYFTSLKTRLQNDKEFASLIQDQITDFKFFIFNKSDQINYNIFQNVTRPMLENSIQLRLIQLGVDTIDFAFEMLLDSFYFFRILTFIVNSAIKHKSELPKDEKKKVDQLLQIISDKILFILKDGINEYIKNHKEFSPNYIRSGIILSVFVKFFNLFETIPDEYIQMLQDPEFVRSFYLSKTPSSRVFMQNYIRARDLNLFDVNSFLLSYFEKESLHISLECLFESIYTVFKEETFNIFPKLKLRLHGELVSKNDFPLIYPALSEDEDTKMILVNNLNAWLPNILLHDARAVGTSSPLLQNSANFNPRDMMSPTFDAKLFGIDPEKDYESQRVYYNTVQCIYGCFDELKALISNDDYSTCLSFPILKYRALQTLTMLRGIIKLFKINFTDEFFTIDYAPLIDFGQFLVTTGHYHPFDQQIVLILKSLKENCPEELLLGTIPSKDIMMSPEKLRKIPVVHFQKYMKILGKIIDFKLKSGFTFSEDFYSKLFMMIVFNLSNMNSIVTKEKLLEIMKKILKPICDNEKASSKAFLNYFDYNAQYCITNGFISSIIGLSYLQTKRHFAQYIHPNIIDSISINSPTFYRDVILSSGQPNTNDICYDTLFNDISSITKYLCNKGNVNDKEYENCRIAIWNYLINNTRKRINECPIDKQFELQNQLFTEFSNSYNFTFFSLLFDYQEKQKEIQSIVQLIMQFIPKSQNDNLERKILDHLVFFSKHSFNALNQAFEILIQKVPEKLKESEFISDTLSNDILAQHWETVEKLCRLGFEDKTKDEIISILRNSGVAARLVQDLNILNFIYENGIIGNRFKLEDEELLSFTIVPFELMMKYKDCFEVINNDENKQIKEKSSSLLPKLQKCEINCATKDKLIDTIAQFIS</sequence>
<evidence type="ECO:0000259" key="1">
    <source>
        <dbReference type="PROSITE" id="PS50235"/>
    </source>
</evidence>
<dbReference type="InterPro" id="IPR050164">
    <property type="entry name" value="Peptidase_C19"/>
</dbReference>
<dbReference type="InterPro" id="IPR016024">
    <property type="entry name" value="ARM-type_fold"/>
</dbReference>
<dbReference type="Proteomes" id="UP001470230">
    <property type="component" value="Unassembled WGS sequence"/>
</dbReference>
<protein>
    <recommendedName>
        <fullName evidence="1">USP domain-containing protein</fullName>
    </recommendedName>
</protein>
<reference evidence="2 3" key="1">
    <citation type="submission" date="2024-04" db="EMBL/GenBank/DDBJ databases">
        <title>Tritrichomonas musculus Genome.</title>
        <authorList>
            <person name="Alves-Ferreira E."/>
            <person name="Grigg M."/>
            <person name="Lorenzi H."/>
            <person name="Galac M."/>
        </authorList>
    </citation>
    <scope>NUCLEOTIDE SEQUENCE [LARGE SCALE GENOMIC DNA]</scope>
    <source>
        <strain evidence="2 3">EAF2021</strain>
    </source>
</reference>
<dbReference type="SUPFAM" id="SSF54001">
    <property type="entry name" value="Cysteine proteinases"/>
    <property type="match status" value="1"/>
</dbReference>
<keyword evidence="3" id="KW-1185">Reference proteome</keyword>
<comment type="caution">
    <text evidence="2">The sequence shown here is derived from an EMBL/GenBank/DDBJ whole genome shotgun (WGS) entry which is preliminary data.</text>
</comment>
<dbReference type="PANTHER" id="PTHR24006">
    <property type="entry name" value="UBIQUITIN CARBOXYL-TERMINAL HYDROLASE"/>
    <property type="match status" value="1"/>
</dbReference>
<dbReference type="PROSITE" id="PS50235">
    <property type="entry name" value="USP_3"/>
    <property type="match status" value="1"/>
</dbReference>
<accession>A0ABR2GYQ9</accession>
<proteinExistence type="predicted"/>
<dbReference type="InterPro" id="IPR018200">
    <property type="entry name" value="USP_CS"/>
</dbReference>
<dbReference type="InterPro" id="IPR028889">
    <property type="entry name" value="USP"/>
</dbReference>
<dbReference type="SUPFAM" id="SSF48371">
    <property type="entry name" value="ARM repeat"/>
    <property type="match status" value="1"/>
</dbReference>
<dbReference type="PANTHER" id="PTHR24006:SF827">
    <property type="entry name" value="UBIQUITIN CARBOXYL-TERMINAL HYDROLASE 34"/>
    <property type="match status" value="1"/>
</dbReference>
<gene>
    <name evidence="2" type="ORF">M9Y10_032521</name>
</gene>
<dbReference type="PROSITE" id="PS00973">
    <property type="entry name" value="USP_2"/>
    <property type="match status" value="1"/>
</dbReference>
<dbReference type="Gene3D" id="3.90.70.10">
    <property type="entry name" value="Cysteine proteinases"/>
    <property type="match status" value="1"/>
</dbReference>
<evidence type="ECO:0000313" key="3">
    <source>
        <dbReference type="Proteomes" id="UP001470230"/>
    </source>
</evidence>
<dbReference type="InterPro" id="IPR001394">
    <property type="entry name" value="Peptidase_C19_UCH"/>
</dbReference>
<dbReference type="InterPro" id="IPR038765">
    <property type="entry name" value="Papain-like_cys_pep_sf"/>
</dbReference>
<dbReference type="Pfam" id="PF00443">
    <property type="entry name" value="UCH"/>
    <property type="match status" value="1"/>
</dbReference>
<evidence type="ECO:0000313" key="2">
    <source>
        <dbReference type="EMBL" id="KAK8839055.1"/>
    </source>
</evidence>
<feature type="domain" description="USP" evidence="1">
    <location>
        <begin position="1312"/>
        <end position="1607"/>
    </location>
</feature>
<name>A0ABR2GYQ9_9EUKA</name>
<dbReference type="EMBL" id="JAPFFF010000053">
    <property type="protein sequence ID" value="KAK8839055.1"/>
    <property type="molecule type" value="Genomic_DNA"/>
</dbReference>
<organism evidence="2 3">
    <name type="scientific">Tritrichomonas musculus</name>
    <dbReference type="NCBI Taxonomy" id="1915356"/>
    <lineage>
        <taxon>Eukaryota</taxon>
        <taxon>Metamonada</taxon>
        <taxon>Parabasalia</taxon>
        <taxon>Tritrichomonadida</taxon>
        <taxon>Tritrichomonadidae</taxon>
        <taxon>Tritrichomonas</taxon>
    </lineage>
</organism>